<protein>
    <submittedName>
        <fullName evidence="1">Uncharacterized protein</fullName>
    </submittedName>
</protein>
<dbReference type="AlphaFoldDB" id="A0A9Q3J7J6"/>
<comment type="caution">
    <text evidence="1">The sequence shown here is derived from an EMBL/GenBank/DDBJ whole genome shotgun (WGS) entry which is preliminary data.</text>
</comment>
<evidence type="ECO:0000313" key="1">
    <source>
        <dbReference type="EMBL" id="MBW0557202.1"/>
    </source>
</evidence>
<proteinExistence type="predicted"/>
<dbReference type="EMBL" id="AVOT02064965">
    <property type="protein sequence ID" value="MBW0557202.1"/>
    <property type="molecule type" value="Genomic_DNA"/>
</dbReference>
<accession>A0A9Q3J7J6</accession>
<dbReference type="Proteomes" id="UP000765509">
    <property type="component" value="Unassembled WGS sequence"/>
</dbReference>
<name>A0A9Q3J7J6_9BASI</name>
<sequence length="130" mass="14984">MGIHEEFTYPIHTEDFMENKPQPKLMCILNPMRCSENAKEEDSSTPHHHFDKANTKLNLGTNYFSLDKVKESQVKLYEEIGEEISNIKKKQDQEALSIPINMGENEADGVLLQEYQFSLGRLYQLSAFGE</sequence>
<gene>
    <name evidence="1" type="ORF">O181_096917</name>
</gene>
<reference evidence="1" key="1">
    <citation type="submission" date="2021-03" db="EMBL/GenBank/DDBJ databases">
        <title>Draft genome sequence of rust myrtle Austropuccinia psidii MF-1, a brazilian biotype.</title>
        <authorList>
            <person name="Quecine M.C."/>
            <person name="Pachon D.M.R."/>
            <person name="Bonatelli M.L."/>
            <person name="Correr F.H."/>
            <person name="Franceschini L.M."/>
            <person name="Leite T.F."/>
            <person name="Margarido G.R.A."/>
            <person name="Almeida C.A."/>
            <person name="Ferrarezi J.A."/>
            <person name="Labate C.A."/>
        </authorList>
    </citation>
    <scope>NUCLEOTIDE SEQUENCE</scope>
    <source>
        <strain evidence="1">MF-1</strain>
    </source>
</reference>
<evidence type="ECO:0000313" key="2">
    <source>
        <dbReference type="Proteomes" id="UP000765509"/>
    </source>
</evidence>
<keyword evidence="2" id="KW-1185">Reference proteome</keyword>
<organism evidence="1 2">
    <name type="scientific">Austropuccinia psidii MF-1</name>
    <dbReference type="NCBI Taxonomy" id="1389203"/>
    <lineage>
        <taxon>Eukaryota</taxon>
        <taxon>Fungi</taxon>
        <taxon>Dikarya</taxon>
        <taxon>Basidiomycota</taxon>
        <taxon>Pucciniomycotina</taxon>
        <taxon>Pucciniomycetes</taxon>
        <taxon>Pucciniales</taxon>
        <taxon>Sphaerophragmiaceae</taxon>
        <taxon>Austropuccinia</taxon>
    </lineage>
</organism>